<proteinExistence type="predicted"/>
<keyword evidence="3" id="KW-1185">Reference proteome</keyword>
<evidence type="ECO:0000313" key="3">
    <source>
        <dbReference type="Proteomes" id="UP001205046"/>
    </source>
</evidence>
<dbReference type="Proteomes" id="UP001205046">
    <property type="component" value="Unassembled WGS sequence"/>
</dbReference>
<name>A0ABT2HTB1_9MICC</name>
<feature type="region of interest" description="Disordered" evidence="1">
    <location>
        <begin position="42"/>
        <end position="62"/>
    </location>
</feature>
<protein>
    <submittedName>
        <fullName evidence="2">Heavy-metal-associated domain-containing protein</fullName>
    </submittedName>
</protein>
<gene>
    <name evidence="2" type="ORF">M3B43_11485</name>
</gene>
<feature type="compositionally biased region" description="Basic and acidic residues" evidence="1">
    <location>
        <begin position="43"/>
        <end position="61"/>
    </location>
</feature>
<dbReference type="EMBL" id="JALXMO010000050">
    <property type="protein sequence ID" value="MCT1607926.1"/>
    <property type="molecule type" value="Genomic_DNA"/>
</dbReference>
<feature type="compositionally biased region" description="Basic and acidic residues" evidence="1">
    <location>
        <begin position="313"/>
        <end position="324"/>
    </location>
</feature>
<dbReference type="RefSeq" id="WP_260073774.1">
    <property type="nucleotide sequence ID" value="NZ_JALXMO010000050.1"/>
</dbReference>
<evidence type="ECO:0000313" key="2">
    <source>
        <dbReference type="EMBL" id="MCT1607926.1"/>
    </source>
</evidence>
<evidence type="ECO:0000256" key="1">
    <source>
        <dbReference type="SAM" id="MobiDB-lite"/>
    </source>
</evidence>
<feature type="region of interest" description="Disordered" evidence="1">
    <location>
        <begin position="298"/>
        <end position="324"/>
    </location>
</feature>
<accession>A0ABT2HTB1</accession>
<feature type="compositionally biased region" description="Polar residues" evidence="1">
    <location>
        <begin position="299"/>
        <end position="308"/>
    </location>
</feature>
<organism evidence="2 3">
    <name type="scientific">Nesterenkonia massiliensis</name>
    <dbReference type="NCBI Taxonomy" id="1232429"/>
    <lineage>
        <taxon>Bacteria</taxon>
        <taxon>Bacillati</taxon>
        <taxon>Actinomycetota</taxon>
        <taxon>Actinomycetes</taxon>
        <taxon>Micrococcales</taxon>
        <taxon>Micrococcaceae</taxon>
        <taxon>Nesterenkonia</taxon>
    </lineage>
</organism>
<comment type="caution">
    <text evidence="2">The sequence shown here is derived from an EMBL/GenBank/DDBJ whole genome shotgun (WGS) entry which is preliminary data.</text>
</comment>
<sequence length="324" mass="34410">MKAAARLGLYGLALVAVFGVSVFTANAIIPEDTVQSWAEDTADNTHHREEEMNSGGHEGHEAGTALLGLGLAQDGYQLTSVSAPTRPSDEGELTFAITGPDGNPVTDFERDHEEEMHLVAVRADGQRFAHVHPERDETGIWSIPWQWESAGTYRIFADFVPAETGEGLTLSTMLQVAGSYEPVPVQPTLATTVEGFDVAVSGDLVAGSASELTMTVTRDGESVTTLEPYLGAFGHLVALRDGDLAYLHVHPHGDAPAAGETSGPEIVFEATAPTPGRYLLYLDFQVDGQVHTAPLVIDTTGSSESQPSPGDGTGEHEEGEDHDH</sequence>
<reference evidence="2 3" key="1">
    <citation type="submission" date="2022-04" db="EMBL/GenBank/DDBJ databases">
        <title>Human microbiome associated bacterial genomes.</title>
        <authorList>
            <person name="Sandstrom S."/>
            <person name="Salamzade R."/>
            <person name="Kalan L.R."/>
        </authorList>
    </citation>
    <scope>NUCLEOTIDE SEQUENCE [LARGE SCALE GENOMIC DNA]</scope>
    <source>
        <strain evidence="3">p3-SID767</strain>
    </source>
</reference>